<protein>
    <recommendedName>
        <fullName evidence="4">Transporter suffix domain-containing protein</fullName>
    </recommendedName>
</protein>
<dbReference type="eggNOG" id="ENOG50332SY">
    <property type="taxonomic scope" value="Bacteria"/>
</dbReference>
<evidence type="ECO:0000256" key="1">
    <source>
        <dbReference type="SAM" id="Phobius"/>
    </source>
</evidence>
<evidence type="ECO:0000313" key="3">
    <source>
        <dbReference type="Proteomes" id="UP000001784"/>
    </source>
</evidence>
<dbReference type="OrthoDB" id="278817at2"/>
<dbReference type="AlphaFoldDB" id="A0LNU7"/>
<evidence type="ECO:0008006" key="4">
    <source>
        <dbReference type="Google" id="ProtNLM"/>
    </source>
</evidence>
<name>A0LNU7_SYNFM</name>
<feature type="transmembrane region" description="Helical" evidence="1">
    <location>
        <begin position="51"/>
        <end position="76"/>
    </location>
</feature>
<accession>A0LNU7</accession>
<gene>
    <name evidence="2" type="ordered locus">Sfum_3427</name>
</gene>
<dbReference type="Proteomes" id="UP000001784">
    <property type="component" value="Chromosome"/>
</dbReference>
<feature type="transmembrane region" description="Helical" evidence="1">
    <location>
        <begin position="137"/>
        <end position="155"/>
    </location>
</feature>
<reference evidence="2 3" key="1">
    <citation type="submission" date="2006-10" db="EMBL/GenBank/DDBJ databases">
        <title>Complete sequence of Syntrophobacter fumaroxidans MPOB.</title>
        <authorList>
            <consortium name="US DOE Joint Genome Institute"/>
            <person name="Copeland A."/>
            <person name="Lucas S."/>
            <person name="Lapidus A."/>
            <person name="Barry K."/>
            <person name="Detter J.C."/>
            <person name="Glavina del Rio T."/>
            <person name="Hammon N."/>
            <person name="Israni S."/>
            <person name="Pitluck S."/>
            <person name="Goltsman E.G."/>
            <person name="Martinez M."/>
            <person name="Schmutz J."/>
            <person name="Larimer F."/>
            <person name="Land M."/>
            <person name="Hauser L."/>
            <person name="Kyrpides N."/>
            <person name="Kim E."/>
            <person name="Boone D.R."/>
            <person name="Brockman F."/>
            <person name="Culley D."/>
            <person name="Ferry J."/>
            <person name="Gunsalus R."/>
            <person name="McInerney M.J."/>
            <person name="Morrison M."/>
            <person name="Plugge C."/>
            <person name="Rohlin L."/>
            <person name="Scholten J."/>
            <person name="Sieber J."/>
            <person name="Stams A.J.M."/>
            <person name="Worm P."/>
            <person name="Henstra A.M."/>
            <person name="Richardson P."/>
        </authorList>
    </citation>
    <scope>NUCLEOTIDE SEQUENCE [LARGE SCALE GENOMIC DNA]</scope>
    <source>
        <strain evidence="3">DSM 10017 / MPOB</strain>
    </source>
</reference>
<feature type="transmembrane region" description="Helical" evidence="1">
    <location>
        <begin position="20"/>
        <end position="45"/>
    </location>
</feature>
<dbReference type="KEGG" id="sfu:Sfum_3427"/>
<dbReference type="RefSeq" id="WP_011700224.1">
    <property type="nucleotide sequence ID" value="NC_008554.1"/>
</dbReference>
<dbReference type="InParanoid" id="A0LNU7"/>
<organism evidence="2 3">
    <name type="scientific">Syntrophobacter fumaroxidans (strain DSM 10017 / MPOB)</name>
    <dbReference type="NCBI Taxonomy" id="335543"/>
    <lineage>
        <taxon>Bacteria</taxon>
        <taxon>Pseudomonadati</taxon>
        <taxon>Thermodesulfobacteriota</taxon>
        <taxon>Syntrophobacteria</taxon>
        <taxon>Syntrophobacterales</taxon>
        <taxon>Syntrophobacteraceae</taxon>
        <taxon>Syntrophobacter</taxon>
    </lineage>
</organism>
<keyword evidence="1" id="KW-0472">Membrane</keyword>
<feature type="transmembrane region" description="Helical" evidence="1">
    <location>
        <begin position="103"/>
        <end position="125"/>
    </location>
</feature>
<dbReference type="HOGENOM" id="CLU_130955_0_0_7"/>
<keyword evidence="3" id="KW-1185">Reference proteome</keyword>
<sequence>MSDAQVNAERTPAPELRKNWRFYAGMTCFVLAWILPAFSPLVIWLQLPKAVTAFVIGALLVGGPEVFMILAVLFWGRETLNHYMAKIRSLMKIRIPSRPVSRLRYYLGLTMMIGSVLPLYLYGYFPGAMPTQDTVKIKILAGADVLFIVSFFVAGSEFWEKFKRLFVYEGRYAGDEDPSK</sequence>
<dbReference type="EMBL" id="CP000478">
    <property type="protein sequence ID" value="ABK19099.1"/>
    <property type="molecule type" value="Genomic_DNA"/>
</dbReference>
<proteinExistence type="predicted"/>
<evidence type="ECO:0000313" key="2">
    <source>
        <dbReference type="EMBL" id="ABK19099.1"/>
    </source>
</evidence>
<keyword evidence="1" id="KW-1133">Transmembrane helix</keyword>
<keyword evidence="1" id="KW-0812">Transmembrane</keyword>